<dbReference type="PANTHER" id="PTHR16196:SF0">
    <property type="entry name" value="PRE-MRNA-SPLICING FACTOR CWC25 HOMOLOG"/>
    <property type="match status" value="1"/>
</dbReference>
<dbReference type="PANTHER" id="PTHR16196">
    <property type="entry name" value="CELL CYCLE CONTROL PROTEIN CWF25"/>
    <property type="match status" value="1"/>
</dbReference>
<evidence type="ECO:0000256" key="9">
    <source>
        <dbReference type="SAM" id="MobiDB-lite"/>
    </source>
</evidence>
<dbReference type="InterPro" id="IPR051376">
    <property type="entry name" value="CWC25_splicing_factor"/>
</dbReference>
<dbReference type="GO" id="GO:0005684">
    <property type="term" value="C:U2-type spliceosomal complex"/>
    <property type="evidence" value="ECO:0007669"/>
    <property type="project" value="TreeGrafter"/>
</dbReference>
<evidence type="ECO:0000256" key="2">
    <source>
        <dbReference type="ARBA" id="ARBA00006695"/>
    </source>
</evidence>
<keyword evidence="12" id="KW-1185">Reference proteome</keyword>
<feature type="region of interest" description="Disordered" evidence="9">
    <location>
        <begin position="152"/>
        <end position="431"/>
    </location>
</feature>
<dbReference type="Pfam" id="PF10197">
    <property type="entry name" value="Cir_N"/>
    <property type="match status" value="1"/>
</dbReference>
<protein>
    <submittedName>
        <fullName evidence="11">Pre-mRNA-splicing factor CWC25</fullName>
    </submittedName>
</protein>
<comment type="similarity">
    <text evidence="2">Belongs to the CWC25 family.</text>
</comment>
<reference evidence="11" key="1">
    <citation type="journal article" date="2021" name="Nat. Commun.">
        <title>Genetic determinants of endophytism in the Arabidopsis root mycobiome.</title>
        <authorList>
            <person name="Mesny F."/>
            <person name="Miyauchi S."/>
            <person name="Thiergart T."/>
            <person name="Pickel B."/>
            <person name="Atanasova L."/>
            <person name="Karlsson M."/>
            <person name="Huettel B."/>
            <person name="Barry K.W."/>
            <person name="Haridas S."/>
            <person name="Chen C."/>
            <person name="Bauer D."/>
            <person name="Andreopoulos W."/>
            <person name="Pangilinan J."/>
            <person name="LaButti K."/>
            <person name="Riley R."/>
            <person name="Lipzen A."/>
            <person name="Clum A."/>
            <person name="Drula E."/>
            <person name="Henrissat B."/>
            <person name="Kohler A."/>
            <person name="Grigoriev I.V."/>
            <person name="Martin F.M."/>
            <person name="Hacquard S."/>
        </authorList>
    </citation>
    <scope>NUCLEOTIDE SEQUENCE</scope>
    <source>
        <strain evidence="11">MPI-CAGE-AT-0021</strain>
    </source>
</reference>
<evidence type="ECO:0000313" key="12">
    <source>
        <dbReference type="Proteomes" id="UP000717696"/>
    </source>
</evidence>
<dbReference type="Pfam" id="PF12542">
    <property type="entry name" value="CWC25"/>
    <property type="match status" value="1"/>
</dbReference>
<evidence type="ECO:0000256" key="1">
    <source>
        <dbReference type="ARBA" id="ARBA00004123"/>
    </source>
</evidence>
<evidence type="ECO:0000259" key="10">
    <source>
        <dbReference type="SMART" id="SM01083"/>
    </source>
</evidence>
<keyword evidence="4" id="KW-0747">Spliceosome</keyword>
<feature type="compositionally biased region" description="Basic and acidic residues" evidence="9">
    <location>
        <begin position="414"/>
        <end position="431"/>
    </location>
</feature>
<evidence type="ECO:0000313" key="11">
    <source>
        <dbReference type="EMBL" id="KAH7126404.1"/>
    </source>
</evidence>
<gene>
    <name evidence="11" type="ORF">B0J13DRAFT_148344</name>
</gene>
<keyword evidence="3" id="KW-0507">mRNA processing</keyword>
<dbReference type="InterPro" id="IPR022209">
    <property type="entry name" value="CWC25"/>
</dbReference>
<feature type="compositionally biased region" description="Basic and acidic residues" evidence="9">
    <location>
        <begin position="370"/>
        <end position="398"/>
    </location>
</feature>
<dbReference type="SMART" id="SM01083">
    <property type="entry name" value="Cir_N"/>
    <property type="match status" value="1"/>
</dbReference>
<feature type="compositionally biased region" description="Basic residues" evidence="9">
    <location>
        <begin position="202"/>
        <end position="219"/>
    </location>
</feature>
<feature type="compositionally biased region" description="Basic and acidic residues" evidence="9">
    <location>
        <begin position="220"/>
        <end position="236"/>
    </location>
</feature>
<keyword evidence="7" id="KW-0539">Nucleus</keyword>
<evidence type="ECO:0000256" key="8">
    <source>
        <dbReference type="SAM" id="Coils"/>
    </source>
</evidence>
<accession>A0A9P9DWM3</accession>
<keyword evidence="5 8" id="KW-0175">Coiled coil</keyword>
<keyword evidence="6" id="KW-0508">mRNA splicing</keyword>
<feature type="compositionally biased region" description="Basic and acidic residues" evidence="9">
    <location>
        <begin position="341"/>
        <end position="355"/>
    </location>
</feature>
<comment type="subcellular location">
    <subcellularLocation>
        <location evidence="1">Nucleus</location>
    </subcellularLocation>
</comment>
<dbReference type="GO" id="GO:0000398">
    <property type="term" value="P:mRNA splicing, via spliceosome"/>
    <property type="evidence" value="ECO:0007669"/>
    <property type="project" value="TreeGrafter"/>
</dbReference>
<sequence length="431" mass="50793">MGGGDLNLKKSFHPGLRRNQAAVYDEEQKALAERKRTQQRINEIKEERAKEELQQQLEAAGGKKRVDRVDWMYQGPTDGQTGTTEETEAYLLGKRRIDNLIKGTEHKKLEKQAGEESFMALQNANSARDTAAKVRDDPLLAIKRQEQAAYEAMMNDPIRRRQLLASMGVEDDKKKDKSKRKEERHRRRHHHRHRSPDSDERRHKRRRSHSRSRSPRRRDRSQDEDHYRRRDDSSERRSRRHRDGSDDEAEHRPRRRDNERDRPERRDSHRRRDDDRRRDDGRRQQDSESGDERSRRRRSEPFDRSEPSRNGYNGDSRRDSRKSYGGATRDQGQRNGGGGARFDENDQVKEEERQRKLAAMQSAASELDDDRVKRLAALEDRERARREADDRGRERGGDRGFVNGLHRQAAGKMDLAERVGRGRQGFRTDDD</sequence>
<evidence type="ECO:0000256" key="4">
    <source>
        <dbReference type="ARBA" id="ARBA00022728"/>
    </source>
</evidence>
<evidence type="ECO:0000256" key="6">
    <source>
        <dbReference type="ARBA" id="ARBA00023187"/>
    </source>
</evidence>
<evidence type="ECO:0000256" key="7">
    <source>
        <dbReference type="ARBA" id="ARBA00023242"/>
    </source>
</evidence>
<feature type="compositionally biased region" description="Basic and acidic residues" evidence="9">
    <location>
        <begin position="256"/>
        <end position="307"/>
    </location>
</feature>
<organism evidence="11 12">
    <name type="scientific">Dactylonectria estremocensis</name>
    <dbReference type="NCBI Taxonomy" id="1079267"/>
    <lineage>
        <taxon>Eukaryota</taxon>
        <taxon>Fungi</taxon>
        <taxon>Dikarya</taxon>
        <taxon>Ascomycota</taxon>
        <taxon>Pezizomycotina</taxon>
        <taxon>Sordariomycetes</taxon>
        <taxon>Hypocreomycetidae</taxon>
        <taxon>Hypocreales</taxon>
        <taxon>Nectriaceae</taxon>
        <taxon>Dactylonectria</taxon>
    </lineage>
</organism>
<evidence type="ECO:0000256" key="3">
    <source>
        <dbReference type="ARBA" id="ARBA00022664"/>
    </source>
</evidence>
<dbReference type="EMBL" id="JAGMUU010000023">
    <property type="protein sequence ID" value="KAH7126404.1"/>
    <property type="molecule type" value="Genomic_DNA"/>
</dbReference>
<dbReference type="OrthoDB" id="21123at2759"/>
<dbReference type="Proteomes" id="UP000717696">
    <property type="component" value="Unassembled WGS sequence"/>
</dbReference>
<dbReference type="AlphaFoldDB" id="A0A9P9DWM3"/>
<proteinExistence type="inferred from homology"/>
<name>A0A9P9DWM3_9HYPO</name>
<comment type="caution">
    <text evidence="11">The sequence shown here is derived from an EMBL/GenBank/DDBJ whole genome shotgun (WGS) entry which is preliminary data.</text>
</comment>
<feature type="coiled-coil region" evidence="8">
    <location>
        <begin position="27"/>
        <end position="54"/>
    </location>
</feature>
<feature type="compositionally biased region" description="Basic residues" evidence="9">
    <location>
        <begin position="182"/>
        <end position="194"/>
    </location>
</feature>
<evidence type="ECO:0000256" key="5">
    <source>
        <dbReference type="ARBA" id="ARBA00023054"/>
    </source>
</evidence>
<feature type="domain" description="CBF1-interacting co-repressor CIR N-terminal" evidence="10">
    <location>
        <begin position="11"/>
        <end position="47"/>
    </location>
</feature>
<feature type="compositionally biased region" description="Basic and acidic residues" evidence="9">
    <location>
        <begin position="170"/>
        <end position="181"/>
    </location>
</feature>
<dbReference type="InterPro" id="IPR019339">
    <property type="entry name" value="CIR_N_dom"/>
</dbReference>